<name>A0A0A8L3V8_9SACH</name>
<keyword evidence="8" id="KW-0653">Protein transport</keyword>
<dbReference type="GO" id="GO:0005774">
    <property type="term" value="C:vacuolar membrane"/>
    <property type="evidence" value="ECO:0007669"/>
    <property type="project" value="UniProtKB-SubCell"/>
</dbReference>
<feature type="region of interest" description="Disordered" evidence="14">
    <location>
        <begin position="8"/>
        <end position="30"/>
    </location>
</feature>
<keyword evidence="9" id="KW-0735">Signal-anchor</keyword>
<dbReference type="InterPro" id="IPR050618">
    <property type="entry name" value="Ubq-SigPath_Reg"/>
</dbReference>
<dbReference type="SUPFAM" id="SSF49899">
    <property type="entry name" value="Concanavalin A-like lectins/glucanases"/>
    <property type="match status" value="1"/>
</dbReference>
<dbReference type="Proteomes" id="UP000031516">
    <property type="component" value="Unassembled WGS sequence"/>
</dbReference>
<evidence type="ECO:0000313" key="18">
    <source>
        <dbReference type="Proteomes" id="UP000031516"/>
    </source>
</evidence>
<evidence type="ECO:0000256" key="12">
    <source>
        <dbReference type="ARBA" id="ARBA00023180"/>
    </source>
</evidence>
<keyword evidence="12" id="KW-0325">Glycoprotein</keyword>
<evidence type="ECO:0000256" key="15">
    <source>
        <dbReference type="SAM" id="Phobius"/>
    </source>
</evidence>
<evidence type="ECO:0000256" key="10">
    <source>
        <dbReference type="ARBA" id="ARBA00022989"/>
    </source>
</evidence>
<dbReference type="PROSITE" id="PS50188">
    <property type="entry name" value="B302_SPRY"/>
    <property type="match status" value="1"/>
</dbReference>
<evidence type="ECO:0000256" key="13">
    <source>
        <dbReference type="ARBA" id="ARBA00025244"/>
    </source>
</evidence>
<evidence type="ECO:0000256" key="2">
    <source>
        <dbReference type="ARBA" id="ARBA00004639"/>
    </source>
</evidence>
<dbReference type="Pfam" id="PF00622">
    <property type="entry name" value="SPRY"/>
    <property type="match status" value="1"/>
</dbReference>
<dbReference type="InterPro" id="IPR035780">
    <property type="entry name" value="SPRY_Ssh4-like"/>
</dbReference>
<feature type="transmembrane region" description="Helical" evidence="15">
    <location>
        <begin position="39"/>
        <end position="65"/>
    </location>
</feature>
<evidence type="ECO:0000256" key="5">
    <source>
        <dbReference type="ARBA" id="ARBA00022554"/>
    </source>
</evidence>
<comment type="subcellular location">
    <subcellularLocation>
        <location evidence="2">Endosome membrane</location>
        <topology evidence="2">Single-pass type II membrane protein</topology>
    </subcellularLocation>
    <subcellularLocation>
        <location evidence="1">Vacuole membrane</location>
        <topology evidence="1">Single-pass type II membrane protein</topology>
    </subcellularLocation>
</comment>
<organism evidence="17 18">
    <name type="scientific">Kluyveromyces dobzhanskii CBS 2104</name>
    <dbReference type="NCBI Taxonomy" id="1427455"/>
    <lineage>
        <taxon>Eukaryota</taxon>
        <taxon>Fungi</taxon>
        <taxon>Dikarya</taxon>
        <taxon>Ascomycota</taxon>
        <taxon>Saccharomycotina</taxon>
        <taxon>Saccharomycetes</taxon>
        <taxon>Saccharomycetales</taxon>
        <taxon>Saccharomycetaceae</taxon>
        <taxon>Kluyveromyces</taxon>
    </lineage>
</organism>
<evidence type="ECO:0000256" key="6">
    <source>
        <dbReference type="ARBA" id="ARBA00022692"/>
    </source>
</evidence>
<evidence type="ECO:0000256" key="1">
    <source>
        <dbReference type="ARBA" id="ARBA00004576"/>
    </source>
</evidence>
<comment type="similarity">
    <text evidence="3">Belongs to the SSH4 family.</text>
</comment>
<sequence>MGWGLFTRHERHSSGGHMHHKGSAHMTEGPSEPDVDIDLIIFTMIFMFLSYLLSILVYFVTRWLVRRFFTTRISLHEEGTFNSGQNDFSVDRYLDDESEVKDFLRNLSPEEQFYYKQGEEYVKQNPPLLLPHLPTQPENRDDVVPDPIINEQTLQFIEEEGASAWEFQADPNLPNDTVLIKERTELTFLNFNYDVSVMTSLPIPRLNKVYYYECKIFELNQNKNHLSDNEMISLGLSTSPYPYFRLPGRHHHSVSYDSDGCRRMNSSFPMSAELQTLFPRIQKGDVVGIGYRTRSGTIFFTHNGKKLNEKKIGGHIKGWKLKYLYPIVGSNVPCKIHVNFGCYGFVYIEANVKKWGYSKNAGMKLPPPSYDDYDQDVLLESAFEDDGSDSESITSDSINELITDRSGNILPPPPGFEFSTSAASDVAVDSITMHSLPADPPNYSADEDEENLSEENAVDDNTIANQFVASS</sequence>
<protein>
    <submittedName>
        <fullName evidence="17">WGS project CCBQ000000000 data, contig 00102</fullName>
    </submittedName>
</protein>
<evidence type="ECO:0000256" key="8">
    <source>
        <dbReference type="ARBA" id="ARBA00022927"/>
    </source>
</evidence>
<reference evidence="17 18" key="1">
    <citation type="submission" date="2014-03" db="EMBL/GenBank/DDBJ databases">
        <title>The genome of Kluyveromyces dobzhanskii.</title>
        <authorList>
            <person name="Nystedt B."/>
            <person name="Astrom S."/>
        </authorList>
    </citation>
    <scope>NUCLEOTIDE SEQUENCE [LARGE SCALE GENOMIC DNA]</scope>
    <source>
        <strain evidence="17 18">CBS 2104</strain>
    </source>
</reference>
<dbReference type="GO" id="GO:0010008">
    <property type="term" value="C:endosome membrane"/>
    <property type="evidence" value="ECO:0007669"/>
    <property type="project" value="UniProtKB-SubCell"/>
</dbReference>
<dbReference type="InterPro" id="IPR013320">
    <property type="entry name" value="ConA-like_dom_sf"/>
</dbReference>
<dbReference type="FunFam" id="2.60.120.920:FF:000065">
    <property type="entry name" value="Ear1p"/>
    <property type="match status" value="1"/>
</dbReference>
<feature type="region of interest" description="Disordered" evidence="14">
    <location>
        <begin position="433"/>
        <end position="456"/>
    </location>
</feature>
<dbReference type="SMART" id="SM00449">
    <property type="entry name" value="SPRY"/>
    <property type="match status" value="1"/>
</dbReference>
<dbReference type="InterPro" id="IPR001870">
    <property type="entry name" value="B30.2/SPRY"/>
</dbReference>
<evidence type="ECO:0000256" key="9">
    <source>
        <dbReference type="ARBA" id="ARBA00022968"/>
    </source>
</evidence>
<keyword evidence="4" id="KW-0813">Transport</keyword>
<dbReference type="InterPro" id="IPR003877">
    <property type="entry name" value="SPRY_dom"/>
</dbReference>
<dbReference type="Gene3D" id="2.60.120.920">
    <property type="match status" value="1"/>
</dbReference>
<proteinExistence type="inferred from homology"/>
<keyword evidence="10 15" id="KW-1133">Transmembrane helix</keyword>
<keyword evidence="18" id="KW-1185">Reference proteome</keyword>
<feature type="domain" description="B30.2/SPRY" evidence="16">
    <location>
        <begin position="147"/>
        <end position="345"/>
    </location>
</feature>
<evidence type="ECO:0000256" key="4">
    <source>
        <dbReference type="ARBA" id="ARBA00022448"/>
    </source>
</evidence>
<dbReference type="OrthoDB" id="258495at2759"/>
<dbReference type="InterPro" id="IPR043136">
    <property type="entry name" value="B30.2/SPRY_sf"/>
</dbReference>
<keyword evidence="5" id="KW-0926">Vacuole</keyword>
<feature type="compositionally biased region" description="Acidic residues" evidence="14">
    <location>
        <begin position="445"/>
        <end position="456"/>
    </location>
</feature>
<comment type="caution">
    <text evidence="17">The sequence shown here is derived from an EMBL/GenBank/DDBJ whole genome shotgun (WGS) entry which is preliminary data.</text>
</comment>
<evidence type="ECO:0000259" key="16">
    <source>
        <dbReference type="PROSITE" id="PS50188"/>
    </source>
</evidence>
<comment type="function">
    <text evidence="13">Components of the endosome-vacuole trafficking pathway that regulates nutrient transport. May be involved in processes which determine whether plasma membrane proteins are degraded or routed to the plasma membrane.</text>
</comment>
<dbReference type="PANTHER" id="PTHR12864">
    <property type="entry name" value="RAN BINDING PROTEIN 9-RELATED"/>
    <property type="match status" value="1"/>
</dbReference>
<evidence type="ECO:0000256" key="14">
    <source>
        <dbReference type="SAM" id="MobiDB-lite"/>
    </source>
</evidence>
<dbReference type="GO" id="GO:0015031">
    <property type="term" value="P:protein transport"/>
    <property type="evidence" value="ECO:0007669"/>
    <property type="project" value="UniProtKB-KW"/>
</dbReference>
<accession>A0A0A8L3V8</accession>
<evidence type="ECO:0000256" key="3">
    <source>
        <dbReference type="ARBA" id="ARBA00006990"/>
    </source>
</evidence>
<evidence type="ECO:0000256" key="11">
    <source>
        <dbReference type="ARBA" id="ARBA00023136"/>
    </source>
</evidence>
<dbReference type="AlphaFoldDB" id="A0A0A8L3V8"/>
<dbReference type="CDD" id="cd12910">
    <property type="entry name" value="SPRY_SSH4_like"/>
    <property type="match status" value="1"/>
</dbReference>
<keyword evidence="6 15" id="KW-0812">Transmembrane</keyword>
<keyword evidence="7" id="KW-0967">Endosome</keyword>
<keyword evidence="11 15" id="KW-0472">Membrane</keyword>
<evidence type="ECO:0000313" key="17">
    <source>
        <dbReference type="EMBL" id="CDO93719.1"/>
    </source>
</evidence>
<evidence type="ECO:0000256" key="7">
    <source>
        <dbReference type="ARBA" id="ARBA00022753"/>
    </source>
</evidence>
<dbReference type="EMBL" id="CCBQ010000027">
    <property type="protein sequence ID" value="CDO93719.1"/>
    <property type="molecule type" value="Genomic_DNA"/>
</dbReference>
<gene>
    <name evidence="17" type="ORF">KLDO_g2010</name>
</gene>